<protein>
    <recommendedName>
        <fullName evidence="1">DUF1023 domain-containing protein</fullName>
    </recommendedName>
</protein>
<dbReference type="RefSeq" id="WP_069393078.1">
    <property type="nucleotide sequence ID" value="NZ_AP022594.1"/>
</dbReference>
<sequence>MDELNVTPAELLTVADRYAEASQRTAALSPRAAEMLRQVIATHGVMGYPVALGIAAGLSAQEPALNSKAAEFLENSHRFTEHANTYAAGDRANAVGYRTGPPLAPGDLGEDRPGDEDSRSDIDAVDRDNRERLQDVLDRINALPDGQAKTDRLADVAAVRDALTVDDSHLVFIDWDGDPAHMVKAATSVGDPYRADHVSVTVPGVTSTTRGALSSMTHEAAQLRNEALEVAKNRGETTSVATISWTGYQPPLALIDGQTVNDNLAKEGAPALTSFLADLSSRSVNPDQTVALFGHSYGSLVAGIALKDGASAYVDNAVVYGSPGFAATSTAQLGMNDHNFFVMSAPDDPINPFGELAPAHGWGADPNDIVRRPFQFDTPFGAPFGSGRWRFDHLATGEGFTPDLPDGTPGEHKSASHGHAGYPRNATEQMTGYNLAAVLLGHPEWAVHEPVPSPTHPRR</sequence>
<evidence type="ECO:0000313" key="2">
    <source>
        <dbReference type="EMBL" id="OSC31477.1"/>
    </source>
</evidence>
<keyword evidence="3" id="KW-1185">Reference proteome</keyword>
<dbReference type="Proteomes" id="UP000193577">
    <property type="component" value="Unassembled WGS sequence"/>
</dbReference>
<feature type="domain" description="DUF1023" evidence="1">
    <location>
        <begin position="178"/>
        <end position="357"/>
    </location>
</feature>
<organism evidence="2 3">
    <name type="scientific">Mycolicibacillus koreensis</name>
    <dbReference type="NCBI Taxonomy" id="1069220"/>
    <lineage>
        <taxon>Bacteria</taxon>
        <taxon>Bacillati</taxon>
        <taxon>Actinomycetota</taxon>
        <taxon>Actinomycetes</taxon>
        <taxon>Mycobacteriales</taxon>
        <taxon>Mycobacteriaceae</taxon>
        <taxon>Mycolicibacillus</taxon>
    </lineage>
</organism>
<evidence type="ECO:0000313" key="3">
    <source>
        <dbReference type="Proteomes" id="UP000193577"/>
    </source>
</evidence>
<accession>A0A7I7SGW0</accession>
<dbReference type="GO" id="GO:0009306">
    <property type="term" value="P:protein secretion"/>
    <property type="evidence" value="ECO:0007669"/>
    <property type="project" value="InterPro"/>
</dbReference>
<reference evidence="2 3" key="1">
    <citation type="submission" date="2017-04" db="EMBL/GenBank/DDBJ databases">
        <title>The new phylogeny of genus Mycobacterium.</title>
        <authorList>
            <person name="Tortoli E."/>
            <person name="Trovato A."/>
            <person name="Cirillo D.M."/>
        </authorList>
    </citation>
    <scope>NUCLEOTIDE SEQUENCE [LARGE SCALE GENOMIC DNA]</scope>
    <source>
        <strain evidence="2 3">KCTC 19819</strain>
    </source>
</reference>
<comment type="caution">
    <text evidence="2">The sequence shown here is derived from an EMBL/GenBank/DDBJ whole genome shotgun (WGS) entry which is preliminary data.</text>
</comment>
<gene>
    <name evidence="2" type="ORF">B8W67_16150</name>
</gene>
<dbReference type="InterPro" id="IPR010427">
    <property type="entry name" value="DUF1023"/>
</dbReference>
<dbReference type="InterPro" id="IPR022536">
    <property type="entry name" value="EspC"/>
</dbReference>
<dbReference type="AlphaFoldDB" id="A0A7I7SGW0"/>
<dbReference type="Gene3D" id="3.40.50.1820">
    <property type="entry name" value="alpha/beta hydrolase"/>
    <property type="match status" value="1"/>
</dbReference>
<dbReference type="Pfam" id="PF06259">
    <property type="entry name" value="Abhydrolase_8"/>
    <property type="match status" value="1"/>
</dbReference>
<proteinExistence type="predicted"/>
<evidence type="ECO:0000259" key="1">
    <source>
        <dbReference type="Pfam" id="PF06259"/>
    </source>
</evidence>
<dbReference type="Pfam" id="PF10824">
    <property type="entry name" value="T7SS_ESX_EspC"/>
    <property type="match status" value="1"/>
</dbReference>
<dbReference type="SUPFAM" id="SSF53474">
    <property type="entry name" value="alpha/beta-Hydrolases"/>
    <property type="match status" value="1"/>
</dbReference>
<name>A0A7I7SGW0_9MYCO</name>
<dbReference type="InterPro" id="IPR029058">
    <property type="entry name" value="AB_hydrolase_fold"/>
</dbReference>
<dbReference type="EMBL" id="NCXO01000043">
    <property type="protein sequence ID" value="OSC31477.1"/>
    <property type="molecule type" value="Genomic_DNA"/>
</dbReference>